<keyword evidence="3" id="KW-1185">Reference proteome</keyword>
<dbReference type="OrthoDB" id="9763076at2"/>
<organism evidence="2 3">
    <name type="scientific">Dokdonia sinensis</name>
    <dbReference type="NCBI Taxonomy" id="2479847"/>
    <lineage>
        <taxon>Bacteria</taxon>
        <taxon>Pseudomonadati</taxon>
        <taxon>Bacteroidota</taxon>
        <taxon>Flavobacteriia</taxon>
        <taxon>Flavobacteriales</taxon>
        <taxon>Flavobacteriaceae</taxon>
        <taxon>Dokdonia</taxon>
    </lineage>
</organism>
<dbReference type="InterPro" id="IPR036465">
    <property type="entry name" value="vWFA_dom_sf"/>
</dbReference>
<feature type="transmembrane region" description="Helical" evidence="1">
    <location>
        <begin position="6"/>
        <end position="25"/>
    </location>
</feature>
<comment type="caution">
    <text evidence="2">The sequence shown here is derived from an EMBL/GenBank/DDBJ whole genome shotgun (WGS) entry which is preliminary data.</text>
</comment>
<keyword evidence="1" id="KW-0472">Membrane</keyword>
<dbReference type="AlphaFoldDB" id="A0A3M0FZK9"/>
<evidence type="ECO:0000256" key="1">
    <source>
        <dbReference type="SAM" id="Phobius"/>
    </source>
</evidence>
<dbReference type="SUPFAM" id="SSF53300">
    <property type="entry name" value="vWA-like"/>
    <property type="match status" value="1"/>
</dbReference>
<dbReference type="PANTHER" id="PTHR37947:SF1">
    <property type="entry name" value="BLL2462 PROTEIN"/>
    <property type="match status" value="1"/>
</dbReference>
<reference evidence="2 3" key="1">
    <citation type="submission" date="2018-10" db="EMBL/GenBank/DDBJ databases">
        <title>Dokdonia luteus sp. nov., isolated from sea water.</title>
        <authorList>
            <person name="Zhou L.Y."/>
            <person name="Du Z.J."/>
        </authorList>
    </citation>
    <scope>NUCLEOTIDE SEQUENCE [LARGE SCALE GENOMIC DNA]</scope>
    <source>
        <strain evidence="2 3">SH27</strain>
    </source>
</reference>
<dbReference type="EMBL" id="REFV01000011">
    <property type="protein sequence ID" value="RMB57347.1"/>
    <property type="molecule type" value="Genomic_DNA"/>
</dbReference>
<name>A0A3M0FZK9_9FLAO</name>
<proteinExistence type="predicted"/>
<dbReference type="PANTHER" id="PTHR37947">
    <property type="entry name" value="BLL2462 PROTEIN"/>
    <property type="match status" value="1"/>
</dbReference>
<accession>A0A3M0FZK9</accession>
<dbReference type="Proteomes" id="UP000281985">
    <property type="component" value="Unassembled WGS sequence"/>
</dbReference>
<protein>
    <submittedName>
        <fullName evidence="2">VWA domain-containing protein</fullName>
    </submittedName>
</protein>
<evidence type="ECO:0000313" key="2">
    <source>
        <dbReference type="EMBL" id="RMB57347.1"/>
    </source>
</evidence>
<keyword evidence="1" id="KW-0812">Transmembrane</keyword>
<feature type="transmembrane region" description="Helical" evidence="1">
    <location>
        <begin position="37"/>
        <end position="54"/>
    </location>
</feature>
<gene>
    <name evidence="2" type="ORF">EAX61_11405</name>
</gene>
<evidence type="ECO:0000313" key="3">
    <source>
        <dbReference type="Proteomes" id="UP000281985"/>
    </source>
</evidence>
<sequence>MQTSTIFLIIGAAILALGIAVFQYFYKSKYKTSRNRIYALLRFLTVFGLLLLLINPKYKQVTYFTEKPALAIAVDNSASIEHLGYDKRVREAVVRFRESEQLQEAFDITFFKFGTTTEPLDSLSFSEKQTNIAQALNSLKTLYKNEVAPVVLLSDGNQTFGKNYAYTLLNTKQSIYTLVAGDTIVYDDLKLGQINVNRYAYINNQFPVEIFATYNGTNDISTQLTISSSGKTLHRETLNFSPNVVSKVINVLLPAEVVGVRQFSIALSSIDSEKNTTNNYKNFAIEVIDQKTNVAIISDLVHPDIGVLKKSIESNRLRSVTLLKPSEGFGKLNDYQLILMYQPNRNFSNVFDEINRLGKNSFIVTGKETDWRFLNGVQSIIRKEITGQKEDVLADLNLNFSSFLIDDLGFENFPPLENSFGEVTRNGEVDIALNQRIGRVRTDDPLLLAADQGGKRSVYLLGSGLWRWRAQSFLDKRSFEDFDNFVDKLVQYAASDKKKSRLDVDFNSFYYGNGDVKIYCQYFDKNYVFDARATLNMRVVNKETKEVYAAPFLLQRNGYEIDLSNLDAGEYSFTVTAQDQGISRSGSFTIIPFEVEQQFLNANIASLRKLSSDSKGTLYAIDDTEMLINDLVTDDRYRPIQKSNENVVPLIDWRWLLAALVALLALEWFMRKYNGLT</sequence>
<keyword evidence="1" id="KW-1133">Transmembrane helix</keyword>
<dbReference type="RefSeq" id="WP_121917825.1">
    <property type="nucleotide sequence ID" value="NZ_REFV01000011.1"/>
</dbReference>